<keyword evidence="2" id="KW-1185">Reference proteome</keyword>
<protein>
    <recommendedName>
        <fullName evidence="3">DUF4440 domain-containing protein</fullName>
    </recommendedName>
</protein>
<reference evidence="1 2" key="1">
    <citation type="submission" date="2014-07" db="EMBL/GenBank/DDBJ databases">
        <title>Genome of Chryseobacterium soli DSM 19298.</title>
        <authorList>
            <person name="Stropko S.J."/>
            <person name="Pipes S.E."/>
            <person name="Newman J."/>
        </authorList>
    </citation>
    <scope>NUCLEOTIDE SEQUENCE [LARGE SCALE GENOMIC DNA]</scope>
    <source>
        <strain evidence="1 2">DSM 19298</strain>
    </source>
</reference>
<evidence type="ECO:0000313" key="1">
    <source>
        <dbReference type="EMBL" id="KFF12470.1"/>
    </source>
</evidence>
<evidence type="ECO:0008006" key="3">
    <source>
        <dbReference type="Google" id="ProtNLM"/>
    </source>
</evidence>
<dbReference type="RefSeq" id="WP_034711682.1">
    <property type="nucleotide sequence ID" value="NZ_JPRH01000004.1"/>
</dbReference>
<comment type="caution">
    <text evidence="1">The sequence shown here is derived from an EMBL/GenBank/DDBJ whole genome shotgun (WGS) entry which is preliminary data.</text>
</comment>
<dbReference type="InterPro" id="IPR032710">
    <property type="entry name" value="NTF2-like_dom_sf"/>
</dbReference>
<dbReference type="SUPFAM" id="SSF54427">
    <property type="entry name" value="NTF2-like"/>
    <property type="match status" value="1"/>
</dbReference>
<evidence type="ECO:0000313" key="2">
    <source>
        <dbReference type="Proteomes" id="UP000028705"/>
    </source>
</evidence>
<organism evidence="1 2">
    <name type="scientific">Chryseobacterium soli</name>
    <dbReference type="NCBI Taxonomy" id="445961"/>
    <lineage>
        <taxon>Bacteria</taxon>
        <taxon>Pseudomonadati</taxon>
        <taxon>Bacteroidota</taxon>
        <taxon>Flavobacteriia</taxon>
        <taxon>Flavobacteriales</taxon>
        <taxon>Weeksellaceae</taxon>
        <taxon>Chryseobacterium group</taxon>
        <taxon>Chryseobacterium</taxon>
    </lineage>
</organism>
<accession>A0A086A706</accession>
<dbReference type="eggNOG" id="COG4319">
    <property type="taxonomic scope" value="Bacteria"/>
</dbReference>
<gene>
    <name evidence="1" type="ORF">IW15_13080</name>
</gene>
<proteinExistence type="predicted"/>
<dbReference type="Proteomes" id="UP000028705">
    <property type="component" value="Unassembled WGS sequence"/>
</dbReference>
<sequence>MPQNFDRTQPADAVKFFRHCILTGNLEGALSCFDEDAIYIERDGEEIKGLENIRKPLEHLCGWKPDIQGIKHKATVVGNLAVWADKWILKAHAPDRSPIEMKGATTCMMKKNEAGIWIWLVDNPFAGQLFED</sequence>
<dbReference type="AlphaFoldDB" id="A0A086A706"/>
<dbReference type="EMBL" id="JPRH01000004">
    <property type="protein sequence ID" value="KFF12470.1"/>
    <property type="molecule type" value="Genomic_DNA"/>
</dbReference>
<dbReference type="OrthoDB" id="1633822at2"/>
<dbReference type="Gene3D" id="3.10.450.50">
    <property type="match status" value="1"/>
</dbReference>
<name>A0A086A706_9FLAO</name>